<gene>
    <name evidence="1" type="ORF">T190115A13A_200017</name>
</gene>
<dbReference type="Proteomes" id="UP001497602">
    <property type="component" value="Unassembled WGS sequence"/>
</dbReference>
<accession>A0ABP1F7C2</accession>
<reference evidence="1 2" key="1">
    <citation type="submission" date="2024-05" db="EMBL/GenBank/DDBJ databases">
        <authorList>
            <person name="Duchaud E."/>
        </authorList>
    </citation>
    <scope>NUCLEOTIDE SEQUENCE [LARGE SCALE GENOMIC DNA]</scope>
    <source>
        <strain evidence="1">Ena-SAMPLE-TAB-13-05-2024-13:56:06:370-140305</strain>
    </source>
</reference>
<proteinExistence type="predicted"/>
<dbReference type="EMBL" id="CAXJRC010000012">
    <property type="protein sequence ID" value="CAL2106301.1"/>
    <property type="molecule type" value="Genomic_DNA"/>
</dbReference>
<dbReference type="RefSeq" id="WP_348738064.1">
    <property type="nucleotide sequence ID" value="NZ_CAXJRC010000012.1"/>
</dbReference>
<keyword evidence="2" id="KW-1185">Reference proteome</keyword>
<evidence type="ECO:0000313" key="1">
    <source>
        <dbReference type="EMBL" id="CAL2106301.1"/>
    </source>
</evidence>
<comment type="caution">
    <text evidence="1">The sequence shown here is derived from an EMBL/GenBank/DDBJ whole genome shotgun (WGS) entry which is preliminary data.</text>
</comment>
<organism evidence="1 2">
    <name type="scientific">Tenacibaculum vairaonense</name>
    <dbReference type="NCBI Taxonomy" id="3137860"/>
    <lineage>
        <taxon>Bacteria</taxon>
        <taxon>Pseudomonadati</taxon>
        <taxon>Bacteroidota</taxon>
        <taxon>Flavobacteriia</taxon>
        <taxon>Flavobacteriales</taxon>
        <taxon>Flavobacteriaceae</taxon>
        <taxon>Tenacibaculum</taxon>
    </lineage>
</organism>
<protein>
    <submittedName>
        <fullName evidence="1">Uncharacterized protein</fullName>
    </submittedName>
</protein>
<name>A0ABP1F7C2_9FLAO</name>
<sequence length="186" mass="21990">MSSLIEKINCIKLARRQENLLKGLDKFYEIVRSEIKEEHKTLFNEGFEKFRKTGRYSIHNTFAGGIIFLREPEIIEKIKIDFKTVTNDALAEVEYSTEIRNKRNTKYKPNAGKIESIDWNMLGVFPHFNKYDKGIKIAILTLIENFVKVICEDLNQNSWFMKYEKNFELEIILDNEMINRLSIKAK</sequence>
<evidence type="ECO:0000313" key="2">
    <source>
        <dbReference type="Proteomes" id="UP001497602"/>
    </source>
</evidence>